<organism evidence="1 2">
    <name type="scientific">Blastopirellula marina</name>
    <dbReference type="NCBI Taxonomy" id="124"/>
    <lineage>
        <taxon>Bacteria</taxon>
        <taxon>Pseudomonadati</taxon>
        <taxon>Planctomycetota</taxon>
        <taxon>Planctomycetia</taxon>
        <taxon>Pirellulales</taxon>
        <taxon>Pirellulaceae</taxon>
        <taxon>Blastopirellula</taxon>
    </lineage>
</organism>
<protein>
    <recommendedName>
        <fullName evidence="3">Carboxypeptidase regulatory-like domain-containing protein</fullName>
    </recommendedName>
</protein>
<accession>A0A2S8GJ26</accession>
<dbReference type="OrthoDB" id="287100at2"/>
<dbReference type="EMBL" id="PUHZ01000021">
    <property type="protein sequence ID" value="PQO44044.1"/>
    <property type="molecule type" value="Genomic_DNA"/>
</dbReference>
<dbReference type="RefSeq" id="WP_105337443.1">
    <property type="nucleotide sequence ID" value="NZ_PUHZ01000021.1"/>
</dbReference>
<dbReference type="AlphaFoldDB" id="A0A2S8GJ26"/>
<evidence type="ECO:0000313" key="1">
    <source>
        <dbReference type="EMBL" id="PQO44044.1"/>
    </source>
</evidence>
<evidence type="ECO:0000313" key="2">
    <source>
        <dbReference type="Proteomes" id="UP000237819"/>
    </source>
</evidence>
<reference evidence="1 2" key="1">
    <citation type="submission" date="2018-02" db="EMBL/GenBank/DDBJ databases">
        <title>Comparative genomes isolates from brazilian mangrove.</title>
        <authorList>
            <person name="Araujo J.E."/>
            <person name="Taketani R.G."/>
            <person name="Silva M.C.P."/>
            <person name="Loureco M.V."/>
            <person name="Andreote F.D."/>
        </authorList>
    </citation>
    <scope>NUCLEOTIDE SEQUENCE [LARGE SCALE GENOMIC DNA]</scope>
    <source>
        <strain evidence="1 2">Nap-Phe MGV</strain>
    </source>
</reference>
<comment type="caution">
    <text evidence="1">The sequence shown here is derived from an EMBL/GenBank/DDBJ whole genome shotgun (WGS) entry which is preliminary data.</text>
</comment>
<gene>
    <name evidence="1" type="ORF">C5Y93_21115</name>
</gene>
<dbReference type="PROSITE" id="PS51257">
    <property type="entry name" value="PROKAR_LIPOPROTEIN"/>
    <property type="match status" value="1"/>
</dbReference>
<name>A0A2S8GJ26_9BACT</name>
<dbReference type="Proteomes" id="UP000237819">
    <property type="component" value="Unassembled WGS sequence"/>
</dbReference>
<evidence type="ECO:0008006" key="3">
    <source>
        <dbReference type="Google" id="ProtNLM"/>
    </source>
</evidence>
<proteinExistence type="predicted"/>
<sequence length="137" mass="14606">MSFKTFAATLLAVVAVVSCGCGKADDGRERFPVSGTVTYKGQPLPQGKLILMPADGETNGGPTQVVMIEQGAFDGVATPGRKRVEFYADWPNGKMITLEDGSQTPDSDTLPPSCNVHSKYELDVQSGPNEGIVWDLK</sequence>